<feature type="domain" description="MsrB" evidence="4">
    <location>
        <begin position="7"/>
        <end position="128"/>
    </location>
</feature>
<dbReference type="GO" id="GO:0006979">
    <property type="term" value="P:response to oxidative stress"/>
    <property type="evidence" value="ECO:0007669"/>
    <property type="project" value="InterPro"/>
</dbReference>
<dbReference type="InterPro" id="IPR002579">
    <property type="entry name" value="Met_Sox_Rdtase_MsrB_dom"/>
</dbReference>
<evidence type="ECO:0000313" key="6">
    <source>
        <dbReference type="Proteomes" id="UP000515220"/>
    </source>
</evidence>
<dbReference type="GO" id="GO:0030091">
    <property type="term" value="P:protein repair"/>
    <property type="evidence" value="ECO:0007669"/>
    <property type="project" value="InterPro"/>
</dbReference>
<dbReference type="Gene3D" id="2.170.150.20">
    <property type="entry name" value="Peptide methionine sulfoxide reductase"/>
    <property type="match status" value="1"/>
</dbReference>
<keyword evidence="2" id="KW-0560">Oxidoreductase</keyword>
<evidence type="ECO:0000256" key="1">
    <source>
        <dbReference type="ARBA" id="ARBA00012499"/>
    </source>
</evidence>
<evidence type="ECO:0000256" key="2">
    <source>
        <dbReference type="ARBA" id="ARBA00023002"/>
    </source>
</evidence>
<dbReference type="Pfam" id="PF01641">
    <property type="entry name" value="SelR"/>
    <property type="match status" value="1"/>
</dbReference>
<evidence type="ECO:0000259" key="4">
    <source>
        <dbReference type="PROSITE" id="PS51790"/>
    </source>
</evidence>
<name>A0A6S6PJQ9_ACEAC</name>
<dbReference type="SUPFAM" id="SSF51316">
    <property type="entry name" value="Mss4-like"/>
    <property type="match status" value="1"/>
</dbReference>
<dbReference type="GO" id="GO:0005737">
    <property type="term" value="C:cytoplasm"/>
    <property type="evidence" value="ECO:0007669"/>
    <property type="project" value="TreeGrafter"/>
</dbReference>
<dbReference type="PANTHER" id="PTHR10173">
    <property type="entry name" value="METHIONINE SULFOXIDE REDUCTASE"/>
    <property type="match status" value="1"/>
</dbReference>
<comment type="catalytic activity">
    <reaction evidence="3">
        <text>L-methionyl-[protein] + [thioredoxin]-disulfide + H2O = L-methionyl-(R)-S-oxide-[protein] + [thioredoxin]-dithiol</text>
        <dbReference type="Rhea" id="RHEA:24164"/>
        <dbReference type="Rhea" id="RHEA-COMP:10698"/>
        <dbReference type="Rhea" id="RHEA-COMP:10700"/>
        <dbReference type="Rhea" id="RHEA-COMP:12313"/>
        <dbReference type="Rhea" id="RHEA-COMP:12314"/>
        <dbReference type="ChEBI" id="CHEBI:15377"/>
        <dbReference type="ChEBI" id="CHEBI:16044"/>
        <dbReference type="ChEBI" id="CHEBI:29950"/>
        <dbReference type="ChEBI" id="CHEBI:45764"/>
        <dbReference type="ChEBI" id="CHEBI:50058"/>
        <dbReference type="EC" id="1.8.4.12"/>
    </reaction>
</comment>
<dbReference type="InterPro" id="IPR011057">
    <property type="entry name" value="Mss4-like_sf"/>
</dbReference>
<evidence type="ECO:0000256" key="3">
    <source>
        <dbReference type="ARBA" id="ARBA00048488"/>
    </source>
</evidence>
<organism evidence="5 6">
    <name type="scientific">Acetobacter aceti</name>
    <dbReference type="NCBI Taxonomy" id="435"/>
    <lineage>
        <taxon>Bacteria</taxon>
        <taxon>Pseudomonadati</taxon>
        <taxon>Pseudomonadota</taxon>
        <taxon>Alphaproteobacteria</taxon>
        <taxon>Acetobacterales</taxon>
        <taxon>Acetobacteraceae</taxon>
        <taxon>Acetobacter</taxon>
        <taxon>Acetobacter subgen. Acetobacter</taxon>
    </lineage>
</organism>
<dbReference type="GO" id="GO:0033743">
    <property type="term" value="F:peptide-methionine (R)-S-oxide reductase activity"/>
    <property type="evidence" value="ECO:0007669"/>
    <property type="project" value="UniProtKB-EC"/>
</dbReference>
<dbReference type="EC" id="1.8.4.12" evidence="1"/>
<proteinExistence type="predicted"/>
<dbReference type="NCBIfam" id="TIGR00357">
    <property type="entry name" value="peptide-methionine (R)-S-oxide reductase MsrB"/>
    <property type="match status" value="1"/>
</dbReference>
<dbReference type="InterPro" id="IPR028427">
    <property type="entry name" value="Met_Sox_Rdtase_MsrB"/>
</dbReference>
<gene>
    <name evidence="5" type="primary">msrB</name>
    <name evidence="5" type="ORF">AAJCM20276_18440</name>
</gene>
<dbReference type="EMBL" id="AP023326">
    <property type="protein sequence ID" value="BCI67220.1"/>
    <property type="molecule type" value="Genomic_DNA"/>
</dbReference>
<accession>A0A6S6PJQ9</accession>
<protein>
    <recommendedName>
        <fullName evidence="1">peptide-methionine (R)-S-oxide reductase</fullName>
        <ecNumber evidence="1">1.8.4.12</ecNumber>
    </recommendedName>
</protein>
<dbReference type="Proteomes" id="UP000515220">
    <property type="component" value="Chromosome"/>
</dbReference>
<sequence>MVQKPTPVAVCGTLTPDQVRILREHGTERPGSSPLNHEKRPGVYRCAGCGNPLFTANTKYESGSGWPSFFDALPGAIEERKDVSHGMIRIEVLCAKCKGHLGHVFPDGPPPTGLRYCMNGLVLDFQPEDSANSGTI</sequence>
<reference evidence="5 6" key="1">
    <citation type="submission" date="2020-07" db="EMBL/GenBank/DDBJ databases">
        <title>Complete Genome Sequence of an acetic acid bacterium, Acetobacter aceti JCM20276.</title>
        <authorList>
            <person name="Hirose Y."/>
            <person name="Mihara H."/>
        </authorList>
    </citation>
    <scope>NUCLEOTIDE SEQUENCE [LARGE SCALE GENOMIC DNA]</scope>
    <source>
        <strain evidence="5 6">JCM20276</strain>
    </source>
</reference>
<evidence type="ECO:0000313" key="5">
    <source>
        <dbReference type="EMBL" id="BCI67220.1"/>
    </source>
</evidence>
<dbReference type="PANTHER" id="PTHR10173:SF57">
    <property type="entry name" value="PEPTIDE-METHIONINE (R)-S-OXIDE REDUCTASE"/>
    <property type="match status" value="1"/>
</dbReference>
<dbReference type="AlphaFoldDB" id="A0A6S6PJQ9"/>
<dbReference type="PROSITE" id="PS51790">
    <property type="entry name" value="MSRB"/>
    <property type="match status" value="1"/>
</dbReference>
<dbReference type="RefSeq" id="WP_099347172.1">
    <property type="nucleotide sequence ID" value="NZ_AP023326.1"/>
</dbReference>